<organism evidence="3 5">
    <name type="scientific">Enterococcus faecalis</name>
    <name type="common">Streptococcus faecalis</name>
    <dbReference type="NCBI Taxonomy" id="1351"/>
    <lineage>
        <taxon>Bacteria</taxon>
        <taxon>Bacillati</taxon>
        <taxon>Bacillota</taxon>
        <taxon>Bacilli</taxon>
        <taxon>Lactobacillales</taxon>
        <taxon>Enterococcaceae</taxon>
        <taxon>Enterococcus</taxon>
    </lineage>
</organism>
<protein>
    <submittedName>
        <fullName evidence="3">Type I toxin-antitoxin system Fst family toxin</fullName>
    </submittedName>
</protein>
<dbReference type="RefSeq" id="WP_107196858.1">
    <property type="nucleotide sequence ID" value="NZ_CABHBJ010000022.1"/>
</dbReference>
<keyword evidence="1" id="KW-0472">Membrane</keyword>
<keyword evidence="1" id="KW-1133">Transmembrane helix</keyword>
<accession>A0A6B1XR93</accession>
<dbReference type="EMBL" id="RKMZ01000023">
    <property type="protein sequence ID" value="ROX28935.1"/>
    <property type="molecule type" value="Genomic_DNA"/>
</dbReference>
<evidence type="ECO:0000313" key="2">
    <source>
        <dbReference type="EMBL" id="ROX28935.1"/>
    </source>
</evidence>
<dbReference type="NCBIfam" id="NF033608">
    <property type="entry name" value="type_I_tox_Fst"/>
    <property type="match status" value="1"/>
</dbReference>
<evidence type="ECO:0000313" key="5">
    <source>
        <dbReference type="Proteomes" id="UP000292223"/>
    </source>
</evidence>
<sequence>MFKEIITLVVAPLFVALVTILVEHWLDNRDDN</sequence>
<dbReference type="Proteomes" id="UP000292223">
    <property type="component" value="Unassembled WGS sequence"/>
</dbReference>
<gene>
    <name evidence="2" type="ORF">EGW16_16515</name>
    <name evidence="3" type="ORF">EU507_16885</name>
</gene>
<comment type="caution">
    <text evidence="3">The sequence shown here is derived from an EMBL/GenBank/DDBJ whole genome shotgun (WGS) entry which is preliminary data.</text>
</comment>
<evidence type="ECO:0000313" key="4">
    <source>
        <dbReference type="Proteomes" id="UP000281488"/>
    </source>
</evidence>
<name>A0A6B1XR93_ENTFL</name>
<evidence type="ECO:0000256" key="1">
    <source>
        <dbReference type="SAM" id="Phobius"/>
    </source>
</evidence>
<reference evidence="2 4" key="1">
    <citation type="submission" date="2018-10" db="EMBL/GenBank/DDBJ databases">
        <title>Genotypes and phenotypes of Enterococci isolated from broiler chickens.</title>
        <authorList>
            <person name="Muhammad A.R."/>
            <person name="Diarra M.S."/>
        </authorList>
    </citation>
    <scope>NUCLEOTIDE SEQUENCE [LARGE SCALE GENOMIC DNA]</scope>
    <source>
        <strain evidence="2 4">LIT2 A36'</strain>
    </source>
</reference>
<dbReference type="Proteomes" id="UP000281488">
    <property type="component" value="Unassembled WGS sequence"/>
</dbReference>
<proteinExistence type="predicted"/>
<reference evidence="3 5" key="2">
    <citation type="submission" date="2019-02" db="EMBL/GenBank/DDBJ databases">
        <title>From farm to fork: dissemination of Tn554::fexA-optrA in linezolid-resistant Enterococcus faecalis clones from chicken feces and meat in Tunisia.</title>
        <authorList>
            <person name="Tedim A.P."/>
            <person name="Elghaieb H."/>
            <person name="Abbassi M.S."/>
            <person name="Novais C."/>
            <person name="Hassen A."/>
            <person name="Peixe L."/>
            <person name="Freitas A.R."/>
        </authorList>
    </citation>
    <scope>NUCLEOTIDE SEQUENCE [LARGE SCALE GENOMIC DNA]</scope>
    <source>
        <strain evidence="3 5">728T</strain>
    </source>
</reference>
<dbReference type="EMBL" id="SEWT01000029">
    <property type="protein sequence ID" value="RYU28320.1"/>
    <property type="molecule type" value="Genomic_DNA"/>
</dbReference>
<dbReference type="AlphaFoldDB" id="A0A6B1XR93"/>
<feature type="transmembrane region" description="Helical" evidence="1">
    <location>
        <begin position="6"/>
        <end position="26"/>
    </location>
</feature>
<keyword evidence="1" id="KW-0812">Transmembrane</keyword>
<evidence type="ECO:0000313" key="3">
    <source>
        <dbReference type="EMBL" id="RYU28320.1"/>
    </source>
</evidence>